<dbReference type="PANTHER" id="PTHR42643">
    <property type="entry name" value="IONOTROPIC RECEPTOR 20A-RELATED"/>
    <property type="match status" value="1"/>
</dbReference>
<name>T1IQG5_STRMM</name>
<evidence type="ECO:0000256" key="2">
    <source>
        <dbReference type="ARBA" id="ARBA00022475"/>
    </source>
</evidence>
<reference evidence="10" key="1">
    <citation type="submission" date="2011-05" db="EMBL/GenBank/DDBJ databases">
        <authorList>
            <person name="Richards S.R."/>
            <person name="Qu J."/>
            <person name="Jiang H."/>
            <person name="Jhangiani S.N."/>
            <person name="Agravi P."/>
            <person name="Goodspeed R."/>
            <person name="Gross S."/>
            <person name="Mandapat C."/>
            <person name="Jackson L."/>
            <person name="Mathew T."/>
            <person name="Pu L."/>
            <person name="Thornton R."/>
            <person name="Saada N."/>
            <person name="Wilczek-Boney K.B."/>
            <person name="Lee S."/>
            <person name="Kovar C."/>
            <person name="Wu Y."/>
            <person name="Scherer S.E."/>
            <person name="Worley K.C."/>
            <person name="Muzny D.M."/>
            <person name="Gibbs R."/>
        </authorList>
    </citation>
    <scope>NUCLEOTIDE SEQUENCE</scope>
    <source>
        <strain evidence="10">Brora</strain>
    </source>
</reference>
<dbReference type="PhylomeDB" id="T1IQG5"/>
<organism evidence="9 10">
    <name type="scientific">Strigamia maritima</name>
    <name type="common">European centipede</name>
    <name type="synonym">Geophilus maritimus</name>
    <dbReference type="NCBI Taxonomy" id="126957"/>
    <lineage>
        <taxon>Eukaryota</taxon>
        <taxon>Metazoa</taxon>
        <taxon>Ecdysozoa</taxon>
        <taxon>Arthropoda</taxon>
        <taxon>Myriapoda</taxon>
        <taxon>Chilopoda</taxon>
        <taxon>Pleurostigmophora</taxon>
        <taxon>Geophilomorpha</taxon>
        <taxon>Linotaeniidae</taxon>
        <taxon>Strigamia</taxon>
    </lineage>
</organism>
<keyword evidence="10" id="KW-1185">Reference proteome</keyword>
<dbReference type="HOGENOM" id="CLU_412959_0_0_1"/>
<dbReference type="EnsemblMetazoa" id="SMAR003280-RA">
    <property type="protein sequence ID" value="SMAR003280-PA"/>
    <property type="gene ID" value="SMAR003280"/>
</dbReference>
<dbReference type="STRING" id="126957.T1IQG5"/>
<feature type="transmembrane region" description="Helical" evidence="8">
    <location>
        <begin position="443"/>
        <end position="461"/>
    </location>
</feature>
<evidence type="ECO:0008006" key="11">
    <source>
        <dbReference type="Google" id="ProtNLM"/>
    </source>
</evidence>
<dbReference type="InterPro" id="IPR052192">
    <property type="entry name" value="Insect_Ionotropic_Sensory_Rcpt"/>
</dbReference>
<proteinExistence type="predicted"/>
<evidence type="ECO:0000313" key="10">
    <source>
        <dbReference type="Proteomes" id="UP000014500"/>
    </source>
</evidence>
<dbReference type="PANTHER" id="PTHR42643:SF36">
    <property type="entry name" value="IONOTROPIC RECEPTOR 84A"/>
    <property type="match status" value="1"/>
</dbReference>
<reference evidence="9" key="2">
    <citation type="submission" date="2015-02" db="UniProtKB">
        <authorList>
            <consortium name="EnsemblMetazoa"/>
        </authorList>
    </citation>
    <scope>IDENTIFICATION</scope>
</reference>
<keyword evidence="5 8" id="KW-0472">Membrane</keyword>
<accession>T1IQG5</accession>
<keyword evidence="6" id="KW-0675">Receptor</keyword>
<dbReference type="GO" id="GO:0005886">
    <property type="term" value="C:plasma membrane"/>
    <property type="evidence" value="ECO:0007669"/>
    <property type="project" value="UniProtKB-SubCell"/>
</dbReference>
<comment type="subcellular location">
    <subcellularLocation>
        <location evidence="1">Cell membrane</location>
        <topology evidence="1">Multi-pass membrane protein</topology>
    </subcellularLocation>
</comment>
<evidence type="ECO:0000256" key="6">
    <source>
        <dbReference type="ARBA" id="ARBA00023170"/>
    </source>
</evidence>
<dbReference type="SUPFAM" id="SSF53850">
    <property type="entry name" value="Periplasmic binding protein-like II"/>
    <property type="match status" value="1"/>
</dbReference>
<dbReference type="Gene3D" id="3.40.190.10">
    <property type="entry name" value="Periplasmic binding protein-like II"/>
    <property type="match status" value="2"/>
</dbReference>
<protein>
    <recommendedName>
        <fullName evidence="11">Ionotropic glutamate receptor C-terminal domain-containing protein</fullName>
    </recommendedName>
</protein>
<evidence type="ECO:0000256" key="1">
    <source>
        <dbReference type="ARBA" id="ARBA00004651"/>
    </source>
</evidence>
<keyword evidence="2" id="KW-1003">Cell membrane</keyword>
<evidence type="ECO:0000256" key="8">
    <source>
        <dbReference type="SAM" id="Phobius"/>
    </source>
</evidence>
<feature type="transmembrane region" description="Helical" evidence="8">
    <location>
        <begin position="225"/>
        <end position="245"/>
    </location>
</feature>
<feature type="transmembrane region" description="Helical" evidence="8">
    <location>
        <begin position="532"/>
        <end position="552"/>
    </location>
</feature>
<dbReference type="Proteomes" id="UP000014500">
    <property type="component" value="Unassembled WGS sequence"/>
</dbReference>
<sequence length="665" mass="75845">MFFVFRFKCDAIKAGQKKRVHVNLSNGQIKKKLIVIGRFPLTVSEVRRTIHICCETAILKSSCHVLRSAVENRIGCESIMDKSHGFCNNIRISNIQADVVEINPPNSYVINNVVTGGLMIPPNSYVINNVVTGGLMVELIQLLSQVLNFNYTFRIFPLGAFDELWDSIIKNEVDFEGIGFIPDSADYEGLDYLTANIFDVYMAVILRQPPQDDIKLNYTDPFPQGVWLALLLLWLMTCILSTICTTEEKTSVWQKVTSIFMKIVLLKELVPSKAIYNSLLIATIAMHEDNDQYETLEDLLHDNVKFCIENQSNYNPILKASQQQPFIKLNQVLKDSPHITTHDDGYQKAITESFAFIENSVDAMYGIKFLCELELLPTKYFPSGSNMAFPKKSFVKEPFSIVFLLFRTAGILRKETEKYVSLDRPLCNKPQTLQILKLRQVTLPFRLLMIGILVSIVAFSIEMLQEWSLTNCGKHLVKEVDLEGVGFIPGSADYIIFDFLTSNVYGLYMTVVLRQPSLDDHKVINYTDSFPLNVWLALVTLWLTTCILSTICDTTKEKTSVWHKVATVLMKLVLLKELKLSQSSSVSMRIVIATYFFHTVIILAVYNSLLIAKTTVHENTLQYETLEDLLQDNVQFCIENQSNYHLILKTSRQQPFIKLYEVDID</sequence>
<keyword evidence="4 8" id="KW-1133">Transmembrane helix</keyword>
<evidence type="ECO:0000313" key="9">
    <source>
        <dbReference type="EnsemblMetazoa" id="SMAR003280-PA"/>
    </source>
</evidence>
<evidence type="ECO:0000256" key="4">
    <source>
        <dbReference type="ARBA" id="ARBA00022989"/>
    </source>
</evidence>
<dbReference type="AlphaFoldDB" id="T1IQG5"/>
<evidence type="ECO:0000256" key="3">
    <source>
        <dbReference type="ARBA" id="ARBA00022692"/>
    </source>
</evidence>
<keyword evidence="7" id="KW-0325">Glycoprotein</keyword>
<evidence type="ECO:0000256" key="7">
    <source>
        <dbReference type="ARBA" id="ARBA00023180"/>
    </source>
</evidence>
<keyword evidence="3 8" id="KW-0812">Transmembrane</keyword>
<feature type="transmembrane region" description="Helical" evidence="8">
    <location>
        <begin position="586"/>
        <end position="606"/>
    </location>
</feature>
<dbReference type="EMBL" id="AFFK01018321">
    <property type="status" value="NOT_ANNOTATED_CDS"/>
    <property type="molecule type" value="Genomic_DNA"/>
</dbReference>
<evidence type="ECO:0000256" key="5">
    <source>
        <dbReference type="ARBA" id="ARBA00023136"/>
    </source>
</evidence>